<organism evidence="1 2">
    <name type="scientific">Sphingomicrobium clamense</name>
    <dbReference type="NCBI Taxonomy" id="2851013"/>
    <lineage>
        <taxon>Bacteria</taxon>
        <taxon>Pseudomonadati</taxon>
        <taxon>Pseudomonadota</taxon>
        <taxon>Alphaproteobacteria</taxon>
        <taxon>Sphingomonadales</taxon>
        <taxon>Sphingomonadaceae</taxon>
        <taxon>Sphingomicrobium</taxon>
    </lineage>
</organism>
<gene>
    <name evidence="1" type="ORF">KTQ36_03210</name>
</gene>
<accession>A0ABS6V418</accession>
<evidence type="ECO:0000313" key="2">
    <source>
        <dbReference type="Proteomes" id="UP000698028"/>
    </source>
</evidence>
<evidence type="ECO:0000313" key="1">
    <source>
        <dbReference type="EMBL" id="MBW0144302.1"/>
    </source>
</evidence>
<dbReference type="EMBL" id="JAHVAH010000001">
    <property type="protein sequence ID" value="MBW0144302.1"/>
    <property type="molecule type" value="Genomic_DNA"/>
</dbReference>
<reference evidence="1 2" key="1">
    <citation type="submission" date="2021-07" db="EMBL/GenBank/DDBJ databases">
        <title>The draft genome sequence of Sphingomicrobium sp. B8.</title>
        <authorList>
            <person name="Mu L."/>
        </authorList>
    </citation>
    <scope>NUCLEOTIDE SEQUENCE [LARGE SCALE GENOMIC DNA]</scope>
    <source>
        <strain evidence="1 2">B8</strain>
    </source>
</reference>
<sequence>MIPSAHFREQQARARAISRRIVEGVDRYRTPDDSFAIVLDIARLTGMLAIHFAQIDRSLVPRLVQGDDDVRRLALRFRDEFGEFGRLVKLFNTRWGTSAAISGDPVAFRVDVHQLIDAVEERFVREDRDLFRVNDRLASLADIEFSMPPAKPPVAIPNAA</sequence>
<name>A0ABS6V418_9SPHN</name>
<dbReference type="RefSeq" id="WP_218632309.1">
    <property type="nucleotide sequence ID" value="NZ_JAHVAH010000001.1"/>
</dbReference>
<keyword evidence="2" id="KW-1185">Reference proteome</keyword>
<comment type="caution">
    <text evidence="1">The sequence shown here is derived from an EMBL/GenBank/DDBJ whole genome shotgun (WGS) entry which is preliminary data.</text>
</comment>
<protein>
    <recommendedName>
        <fullName evidence="3">Hemerythrin-like domain-containing protein</fullName>
    </recommendedName>
</protein>
<dbReference type="Proteomes" id="UP000698028">
    <property type="component" value="Unassembled WGS sequence"/>
</dbReference>
<evidence type="ECO:0008006" key="3">
    <source>
        <dbReference type="Google" id="ProtNLM"/>
    </source>
</evidence>
<proteinExistence type="predicted"/>